<reference evidence="1 2" key="1">
    <citation type="submission" date="2011-02" db="EMBL/GenBank/DDBJ databases">
        <title>The Genome Sequence of Sphaeroforma arctica JP610.</title>
        <authorList>
            <consortium name="The Broad Institute Genome Sequencing Platform"/>
            <person name="Russ C."/>
            <person name="Cuomo C."/>
            <person name="Young S.K."/>
            <person name="Zeng Q."/>
            <person name="Gargeya S."/>
            <person name="Alvarado L."/>
            <person name="Berlin A."/>
            <person name="Chapman S.B."/>
            <person name="Chen Z."/>
            <person name="Freedman E."/>
            <person name="Gellesch M."/>
            <person name="Goldberg J."/>
            <person name="Griggs A."/>
            <person name="Gujja S."/>
            <person name="Heilman E."/>
            <person name="Heiman D."/>
            <person name="Howarth C."/>
            <person name="Mehta T."/>
            <person name="Neiman D."/>
            <person name="Pearson M."/>
            <person name="Roberts A."/>
            <person name="Saif S."/>
            <person name="Shea T."/>
            <person name="Shenoy N."/>
            <person name="Sisk P."/>
            <person name="Stolte C."/>
            <person name="Sykes S."/>
            <person name="White J."/>
            <person name="Yandava C."/>
            <person name="Burger G."/>
            <person name="Gray M.W."/>
            <person name="Holland P.W.H."/>
            <person name="King N."/>
            <person name="Lang F.B.F."/>
            <person name="Roger A.J."/>
            <person name="Ruiz-Trillo I."/>
            <person name="Haas B."/>
            <person name="Nusbaum C."/>
            <person name="Birren B."/>
        </authorList>
    </citation>
    <scope>NUCLEOTIDE SEQUENCE [LARGE SCALE GENOMIC DNA]</scope>
    <source>
        <strain evidence="1 2">JP610</strain>
    </source>
</reference>
<protein>
    <submittedName>
        <fullName evidence="1">Uncharacterized protein</fullName>
    </submittedName>
</protein>
<evidence type="ECO:0000313" key="2">
    <source>
        <dbReference type="Proteomes" id="UP000054560"/>
    </source>
</evidence>
<name>A0A0L0F8T1_9EUKA</name>
<sequence length="193" mass="21673">MLIISAHIFAQCTIEPERYAEAMAPLELLYDIQVKDNDISGQAETSIRLGVLYHLVARHAAEEMEASTLPPSPNGDAWINKGLKNLQKVVDDNDMETAVGLAFMPSLAFLLTVILNVSTQSAQIYEDINKEKACNLFHTVLDLVEHDAKTHLDEWSPEDMYDSKITKFQAYNGLANAYFHLGDFEKTEKNLNN</sequence>
<organism evidence="1 2">
    <name type="scientific">Sphaeroforma arctica JP610</name>
    <dbReference type="NCBI Taxonomy" id="667725"/>
    <lineage>
        <taxon>Eukaryota</taxon>
        <taxon>Ichthyosporea</taxon>
        <taxon>Ichthyophonida</taxon>
        <taxon>Sphaeroforma</taxon>
    </lineage>
</organism>
<keyword evidence="2" id="KW-1185">Reference proteome</keyword>
<dbReference type="EMBL" id="KQ246056">
    <property type="protein sequence ID" value="KNC73117.1"/>
    <property type="molecule type" value="Genomic_DNA"/>
</dbReference>
<dbReference type="AlphaFoldDB" id="A0A0L0F8T1"/>
<accession>A0A0L0F8T1</accession>
<dbReference type="Proteomes" id="UP000054560">
    <property type="component" value="Unassembled WGS sequence"/>
</dbReference>
<dbReference type="GeneID" id="25914829"/>
<gene>
    <name evidence="1" type="ORF">SARC_14325</name>
</gene>
<evidence type="ECO:0000313" key="1">
    <source>
        <dbReference type="EMBL" id="KNC73117.1"/>
    </source>
</evidence>
<dbReference type="RefSeq" id="XP_014147019.1">
    <property type="nucleotide sequence ID" value="XM_014291544.1"/>
</dbReference>
<proteinExistence type="predicted"/>
<feature type="non-terminal residue" evidence="1">
    <location>
        <position position="193"/>
    </location>
</feature>